<reference evidence="1 2" key="1">
    <citation type="submission" date="2018-05" db="EMBL/GenBank/DDBJ databases">
        <title>Freshwater and sediment microbial communities from various areas in North America, analyzing microbe dynamics in response to fracking.</title>
        <authorList>
            <person name="Lamendella R."/>
        </authorList>
    </citation>
    <scope>NUCLEOTIDE SEQUENCE [LARGE SCALE GENOMIC DNA]</scope>
    <source>
        <strain evidence="1 2">DB-3</strain>
    </source>
</reference>
<dbReference type="Proteomes" id="UP000247078">
    <property type="component" value="Unassembled WGS sequence"/>
</dbReference>
<sequence>MTVRKTCRCGHVMELELRTVVYAKKVEIRNVPVFACTDCVSYEVLQPVKPDLKECISTLGEQPAKQDVSFGERNELADLFHEQLLAWPDATDREMEHRMQRAVEERINLLLDIMGYAQKSNDEEWIETTQRRLGQLSGFVWQAHFSNAV</sequence>
<accession>A0A855Y990</accession>
<evidence type="ECO:0000313" key="1">
    <source>
        <dbReference type="EMBL" id="PWW42965.1"/>
    </source>
</evidence>
<proteinExistence type="predicted"/>
<organism evidence="1 2">
    <name type="scientific">Paenibacillus pabuli</name>
    <dbReference type="NCBI Taxonomy" id="1472"/>
    <lineage>
        <taxon>Bacteria</taxon>
        <taxon>Bacillati</taxon>
        <taxon>Bacillota</taxon>
        <taxon>Bacilli</taxon>
        <taxon>Bacillales</taxon>
        <taxon>Paenibacillaceae</taxon>
        <taxon>Paenibacillus</taxon>
    </lineage>
</organism>
<dbReference type="EMBL" id="QGTZ01000003">
    <property type="protein sequence ID" value="PWW42965.1"/>
    <property type="molecule type" value="Genomic_DNA"/>
</dbReference>
<comment type="caution">
    <text evidence="1">The sequence shown here is derived from an EMBL/GenBank/DDBJ whole genome shotgun (WGS) entry which is preliminary data.</text>
</comment>
<dbReference type="AlphaFoldDB" id="A0A855Y990"/>
<evidence type="ECO:0008006" key="3">
    <source>
        <dbReference type="Google" id="ProtNLM"/>
    </source>
</evidence>
<gene>
    <name evidence="1" type="ORF">DET56_1034</name>
</gene>
<name>A0A855Y990_9BACL</name>
<protein>
    <recommendedName>
        <fullName evidence="3">YgiT-type zinc finger protein</fullName>
    </recommendedName>
</protein>
<evidence type="ECO:0000313" key="2">
    <source>
        <dbReference type="Proteomes" id="UP000247078"/>
    </source>
</evidence>